<keyword evidence="1" id="KW-0812">Transmembrane</keyword>
<dbReference type="AlphaFoldDB" id="A0ABD5SK82"/>
<dbReference type="EMBL" id="JBHSWV010000022">
    <property type="protein sequence ID" value="MFC6763826.1"/>
    <property type="molecule type" value="Genomic_DNA"/>
</dbReference>
<feature type="transmembrane region" description="Helical" evidence="1">
    <location>
        <begin position="81"/>
        <end position="100"/>
    </location>
</feature>
<evidence type="ECO:0000313" key="2">
    <source>
        <dbReference type="EMBL" id="MFC6763826.1"/>
    </source>
</evidence>
<gene>
    <name evidence="2" type="ORF">ACFQE6_01725</name>
</gene>
<name>A0ABD5SK82_9EURY</name>
<organism evidence="2 3">
    <name type="scientific">Natrinema soli</name>
    <dbReference type="NCBI Taxonomy" id="1930624"/>
    <lineage>
        <taxon>Archaea</taxon>
        <taxon>Methanobacteriati</taxon>
        <taxon>Methanobacteriota</taxon>
        <taxon>Stenosarchaea group</taxon>
        <taxon>Halobacteria</taxon>
        <taxon>Halobacteriales</taxon>
        <taxon>Natrialbaceae</taxon>
        <taxon>Natrinema</taxon>
    </lineage>
</organism>
<accession>A0ABD5SK82</accession>
<dbReference type="RefSeq" id="WP_273736924.1">
    <property type="nucleotide sequence ID" value="NZ_JAQIVI010000022.1"/>
</dbReference>
<keyword evidence="1" id="KW-1133">Transmembrane helix</keyword>
<evidence type="ECO:0000313" key="3">
    <source>
        <dbReference type="Proteomes" id="UP001596383"/>
    </source>
</evidence>
<proteinExistence type="predicted"/>
<evidence type="ECO:0000256" key="1">
    <source>
        <dbReference type="SAM" id="Phobius"/>
    </source>
</evidence>
<keyword evidence="3" id="KW-1185">Reference proteome</keyword>
<reference evidence="2 3" key="1">
    <citation type="journal article" date="2019" name="Int. J. Syst. Evol. Microbiol.">
        <title>The Global Catalogue of Microorganisms (GCM) 10K type strain sequencing project: providing services to taxonomists for standard genome sequencing and annotation.</title>
        <authorList>
            <consortium name="The Broad Institute Genomics Platform"/>
            <consortium name="The Broad Institute Genome Sequencing Center for Infectious Disease"/>
            <person name="Wu L."/>
            <person name="Ma J."/>
        </authorList>
    </citation>
    <scope>NUCLEOTIDE SEQUENCE [LARGE SCALE GENOMIC DNA]</scope>
    <source>
        <strain evidence="2 3">LMG 29247</strain>
    </source>
</reference>
<dbReference type="Proteomes" id="UP001596383">
    <property type="component" value="Unassembled WGS sequence"/>
</dbReference>
<evidence type="ECO:0008006" key="4">
    <source>
        <dbReference type="Google" id="ProtNLM"/>
    </source>
</evidence>
<keyword evidence="1" id="KW-0472">Membrane</keyword>
<sequence>MIGLLLYGVGPIANAEATIAAFAAAVAIVGSFVAFLAYHGYRRNGSRPMLYLAVGIAFLTAVPVVIDYGVGALLPATDAEILFAITIAHLAGVLAILYALTKA</sequence>
<dbReference type="InterPro" id="IPR055943">
    <property type="entry name" value="DUF7521"/>
</dbReference>
<feature type="transmembrane region" description="Helical" evidence="1">
    <location>
        <begin position="20"/>
        <end position="38"/>
    </location>
</feature>
<feature type="transmembrane region" description="Helical" evidence="1">
    <location>
        <begin position="50"/>
        <end position="69"/>
    </location>
</feature>
<comment type="caution">
    <text evidence="2">The sequence shown here is derived from an EMBL/GenBank/DDBJ whole genome shotgun (WGS) entry which is preliminary data.</text>
</comment>
<protein>
    <recommendedName>
        <fullName evidence="4">Histidine kinase</fullName>
    </recommendedName>
</protein>
<dbReference type="Pfam" id="PF24365">
    <property type="entry name" value="DUF7521"/>
    <property type="match status" value="1"/>
</dbReference>